<evidence type="ECO:0000259" key="5">
    <source>
        <dbReference type="PROSITE" id="PS51935"/>
    </source>
</evidence>
<dbReference type="Proteomes" id="UP001224325">
    <property type="component" value="Chromosome"/>
</dbReference>
<gene>
    <name evidence="6" type="ORF">QLS71_006255</name>
</gene>
<keyword evidence="3" id="KW-0378">Hydrolase</keyword>
<dbReference type="EMBL" id="CP155618">
    <property type="protein sequence ID" value="XBL15616.1"/>
    <property type="molecule type" value="Genomic_DNA"/>
</dbReference>
<organism evidence="6 7">
    <name type="scientific">Mariniflexile litorale</name>
    <dbReference type="NCBI Taxonomy" id="3045158"/>
    <lineage>
        <taxon>Bacteria</taxon>
        <taxon>Pseudomonadati</taxon>
        <taxon>Bacteroidota</taxon>
        <taxon>Flavobacteriia</taxon>
        <taxon>Flavobacteriales</taxon>
        <taxon>Flavobacteriaceae</taxon>
        <taxon>Mariniflexile</taxon>
    </lineage>
</organism>
<evidence type="ECO:0000256" key="2">
    <source>
        <dbReference type="ARBA" id="ARBA00022670"/>
    </source>
</evidence>
<proteinExistence type="inferred from homology"/>
<keyword evidence="7" id="KW-1185">Reference proteome</keyword>
<dbReference type="RefSeq" id="WP_308991615.1">
    <property type="nucleotide sequence ID" value="NZ_CP155618.1"/>
</dbReference>
<evidence type="ECO:0000256" key="1">
    <source>
        <dbReference type="ARBA" id="ARBA00007074"/>
    </source>
</evidence>
<reference evidence="6" key="1">
    <citation type="submission" date="2024-04" db="EMBL/GenBank/DDBJ databases">
        <title>Mariniflexile litorale, isolated from the shallow sediments of the Sea of Japan.</title>
        <authorList>
            <person name="Romanenko L."/>
            <person name="Isaeva M."/>
        </authorList>
    </citation>
    <scope>NUCLEOTIDE SEQUENCE [LARGE SCALE GENOMIC DNA]</scope>
    <source>
        <strain evidence="6">KMM 9835</strain>
    </source>
</reference>
<evidence type="ECO:0000256" key="3">
    <source>
        <dbReference type="ARBA" id="ARBA00022801"/>
    </source>
</evidence>
<name>A0AAU7EJD4_9FLAO</name>
<evidence type="ECO:0000256" key="4">
    <source>
        <dbReference type="ARBA" id="ARBA00022807"/>
    </source>
</evidence>
<dbReference type="Gene3D" id="3.90.1720.10">
    <property type="entry name" value="endopeptidase domain like (from Nostoc punctiforme)"/>
    <property type="match status" value="1"/>
</dbReference>
<evidence type="ECO:0000313" key="6">
    <source>
        <dbReference type="EMBL" id="XBL15616.1"/>
    </source>
</evidence>
<evidence type="ECO:0000313" key="7">
    <source>
        <dbReference type="Proteomes" id="UP001224325"/>
    </source>
</evidence>
<feature type="domain" description="NlpC/P60" evidence="5">
    <location>
        <begin position="94"/>
        <end position="276"/>
    </location>
</feature>
<dbReference type="Pfam" id="PF00877">
    <property type="entry name" value="NLPC_P60"/>
    <property type="match status" value="1"/>
</dbReference>
<dbReference type="PROSITE" id="PS51935">
    <property type="entry name" value="NLPC_P60"/>
    <property type="match status" value="1"/>
</dbReference>
<accession>A0AAU7EJD4</accession>
<dbReference type="SUPFAM" id="SSF54001">
    <property type="entry name" value="Cysteine proteinases"/>
    <property type="match status" value="1"/>
</dbReference>
<dbReference type="AlphaFoldDB" id="A0AAU7EJD4"/>
<dbReference type="GO" id="GO:0006508">
    <property type="term" value="P:proteolysis"/>
    <property type="evidence" value="ECO:0007669"/>
    <property type="project" value="UniProtKB-KW"/>
</dbReference>
<protein>
    <submittedName>
        <fullName evidence="6">NlpC/P60 family protein</fullName>
    </submittedName>
</protein>
<keyword evidence="2" id="KW-0645">Protease</keyword>
<dbReference type="InterPro" id="IPR000064">
    <property type="entry name" value="NLP_P60_dom"/>
</dbReference>
<sequence>MKFNKRLFFLINTFVFFNLVNLSCKDKATDYEGDEYYNSPSGAQMILSVENLNDSYNREIELSNLIDILDKDSINNSLENKFNLDKIVEFKSELLKQALLLTKNENYNYYQNNGLAYVWGSKNPSRKTKPTLYNGKPNVCTEELYGIDCSGFIYQILVKSGLKLPLKPEYYANAAWFSNTSNWIIPLKEYFDCENCFEIYNIKHASIESGDIIYFKVGKKVYHIGICFRYKDELLLFESGGNPRDDCVSNIKNGPRLIRLTKKFLENKTYEVLRISKIYNAA</sequence>
<keyword evidence="4" id="KW-0788">Thiol protease</keyword>
<comment type="similarity">
    <text evidence="1">Belongs to the peptidase C40 family.</text>
</comment>
<dbReference type="KEGG" id="mlil:QLS71_006255"/>
<dbReference type="InterPro" id="IPR038765">
    <property type="entry name" value="Papain-like_cys_pep_sf"/>
</dbReference>
<dbReference type="GO" id="GO:0008234">
    <property type="term" value="F:cysteine-type peptidase activity"/>
    <property type="evidence" value="ECO:0007669"/>
    <property type="project" value="UniProtKB-KW"/>
</dbReference>